<feature type="compositionally biased region" description="Polar residues" evidence="1">
    <location>
        <begin position="1"/>
        <end position="15"/>
    </location>
</feature>
<feature type="region of interest" description="Disordered" evidence="1">
    <location>
        <begin position="1"/>
        <end position="42"/>
    </location>
</feature>
<dbReference type="EMBL" id="CAJZBQ010000036">
    <property type="protein sequence ID" value="CAG9324849.1"/>
    <property type="molecule type" value="Genomic_DNA"/>
</dbReference>
<evidence type="ECO:0000313" key="3">
    <source>
        <dbReference type="Proteomes" id="UP001162131"/>
    </source>
</evidence>
<dbReference type="AlphaFoldDB" id="A0AAU9J9N4"/>
<evidence type="ECO:0000313" key="2">
    <source>
        <dbReference type="EMBL" id="CAG9324849.1"/>
    </source>
</evidence>
<proteinExistence type="predicted"/>
<name>A0AAU9J9N4_9CILI</name>
<dbReference type="Proteomes" id="UP001162131">
    <property type="component" value="Unassembled WGS sequence"/>
</dbReference>
<feature type="compositionally biased region" description="Basic and acidic residues" evidence="1">
    <location>
        <begin position="16"/>
        <end position="42"/>
    </location>
</feature>
<evidence type="ECO:0000256" key="1">
    <source>
        <dbReference type="SAM" id="MobiDB-lite"/>
    </source>
</evidence>
<organism evidence="2 3">
    <name type="scientific">Blepharisma stoltei</name>
    <dbReference type="NCBI Taxonomy" id="1481888"/>
    <lineage>
        <taxon>Eukaryota</taxon>
        <taxon>Sar</taxon>
        <taxon>Alveolata</taxon>
        <taxon>Ciliophora</taxon>
        <taxon>Postciliodesmatophora</taxon>
        <taxon>Heterotrichea</taxon>
        <taxon>Heterotrichida</taxon>
        <taxon>Blepharismidae</taxon>
        <taxon>Blepharisma</taxon>
    </lineage>
</organism>
<protein>
    <submittedName>
        <fullName evidence="2">Uncharacterized protein</fullName>
    </submittedName>
</protein>
<keyword evidence="3" id="KW-1185">Reference proteome</keyword>
<accession>A0AAU9J9N4</accession>
<comment type="caution">
    <text evidence="2">The sequence shown here is derived from an EMBL/GenBank/DDBJ whole genome shotgun (WGS) entry which is preliminary data.</text>
</comment>
<reference evidence="2" key="1">
    <citation type="submission" date="2021-09" db="EMBL/GenBank/DDBJ databases">
        <authorList>
            <consortium name="AG Swart"/>
            <person name="Singh M."/>
            <person name="Singh A."/>
            <person name="Seah K."/>
            <person name="Emmerich C."/>
        </authorList>
    </citation>
    <scope>NUCLEOTIDE SEQUENCE</scope>
    <source>
        <strain evidence="2">ATCC30299</strain>
    </source>
</reference>
<gene>
    <name evidence="2" type="ORF">BSTOLATCC_MIC36680</name>
</gene>
<sequence>MNLREQTNNEITNSKKFSEETEQEFKLPSKIDGDGKDKTDGKKDAWREIYMKNMENKEKEKLINWDLALE</sequence>